<reference evidence="2 3" key="1">
    <citation type="submission" date="2016-09" db="EMBL/GenBank/DDBJ databases">
        <authorList>
            <person name="Capua I."/>
            <person name="De Benedictis P."/>
            <person name="Joannis T."/>
            <person name="Lombin L.H."/>
            <person name="Cattoli G."/>
        </authorList>
    </citation>
    <scope>NUCLEOTIDE SEQUENCE [LARGE SCALE GENOMIC DNA]</scope>
    <source>
        <strain evidence="2 3">IMI 309357</strain>
    </source>
</reference>
<sequence length="553" mass="62025">MSSSIGLPGPSNKPPGDARLNRNWNRFLDAHNLRRFWQTSRADIDDLCATALSALQISRSQQIAIEDSILELWDHIGLVVDHLNPEANPEWRADEQLVKPTALRLQEQRRRLQVQMDRREDLWDPVWLELDMKRSPTAVPHSERSCSSTAVVFDEKKGSNTQETGAGKDGEESQILRVAQTLAHTRYFLGHPAGDPIFSYDPRAHPGLAPNDGKHFTYRGRVPRDPKEDVLRLQILLPKVLAQLVTLIGFCPSSPLDFPEECTDMLSRSNTPSGELLLQIHSLWMLRFGEICPANYARFLGASPVVREFAWLVCDICIDAHGTWSIHEVRRGRRLMRALVPVVDILTSDRDPVSASAYVALGDIAALHHAEGEREARDLVFEQGHYDCALVYDASICKSIASLYASYTGSHHPAAGALFHPHPIAPRHPSSPVLSQDNDDDVFANVPIPDEVVAAHHRIKSRWGPWDFDSEPEAEYKPAADDTTLVPEHVAAPERLVAGTKRKRQQEHHQQREKENETLSPAEAAETAPPLKRRRGRPPKQHPKPTTSDRADD</sequence>
<proteinExistence type="predicted"/>
<dbReference type="AlphaFoldDB" id="A0A1G4AMI0"/>
<dbReference type="GeneID" id="34567489"/>
<dbReference type="Proteomes" id="UP000176998">
    <property type="component" value="Unassembled WGS sequence"/>
</dbReference>
<dbReference type="EMBL" id="MJBS01000278">
    <property type="protein sequence ID" value="OHE90331.1"/>
    <property type="molecule type" value="Genomic_DNA"/>
</dbReference>
<gene>
    <name evidence="2" type="ORF">CORC01_14368</name>
</gene>
<feature type="compositionally biased region" description="Basic residues" evidence="1">
    <location>
        <begin position="531"/>
        <end position="543"/>
    </location>
</feature>
<feature type="compositionally biased region" description="Basic and acidic residues" evidence="1">
    <location>
        <begin position="507"/>
        <end position="517"/>
    </location>
</feature>
<organism evidence="2 3">
    <name type="scientific">Colletotrichum orchidophilum</name>
    <dbReference type="NCBI Taxonomy" id="1209926"/>
    <lineage>
        <taxon>Eukaryota</taxon>
        <taxon>Fungi</taxon>
        <taxon>Dikarya</taxon>
        <taxon>Ascomycota</taxon>
        <taxon>Pezizomycotina</taxon>
        <taxon>Sordariomycetes</taxon>
        <taxon>Hypocreomycetidae</taxon>
        <taxon>Glomerellales</taxon>
        <taxon>Glomerellaceae</taxon>
        <taxon>Colletotrichum</taxon>
    </lineage>
</organism>
<dbReference type="RefSeq" id="XP_022467508.1">
    <property type="nucleotide sequence ID" value="XM_022625979.1"/>
</dbReference>
<evidence type="ECO:0000313" key="3">
    <source>
        <dbReference type="Proteomes" id="UP000176998"/>
    </source>
</evidence>
<comment type="caution">
    <text evidence="2">The sequence shown here is derived from an EMBL/GenBank/DDBJ whole genome shotgun (WGS) entry which is preliminary data.</text>
</comment>
<evidence type="ECO:0000256" key="1">
    <source>
        <dbReference type="SAM" id="MobiDB-lite"/>
    </source>
</evidence>
<accession>A0A1G4AMI0</accession>
<name>A0A1G4AMI0_9PEZI</name>
<feature type="region of interest" description="Disordered" evidence="1">
    <location>
        <begin position="463"/>
        <end position="553"/>
    </location>
</feature>
<evidence type="ECO:0000313" key="2">
    <source>
        <dbReference type="EMBL" id="OHE90331.1"/>
    </source>
</evidence>
<dbReference type="OrthoDB" id="4836723at2759"/>
<keyword evidence="3" id="KW-1185">Reference proteome</keyword>
<protein>
    <submittedName>
        <fullName evidence="2">Uncharacterized protein</fullName>
    </submittedName>
</protein>